<comment type="caution">
    <text evidence="10">The sequence shown here is derived from an EMBL/GenBank/DDBJ whole genome shotgun (WGS) entry which is preliminary data.</text>
</comment>
<dbReference type="InterPro" id="IPR051241">
    <property type="entry name" value="DZIP_RILPL"/>
</dbReference>
<keyword evidence="6" id="KW-0966">Cell projection</keyword>
<dbReference type="Proteomes" id="UP000822688">
    <property type="component" value="Chromosome 8"/>
</dbReference>
<evidence type="ECO:0000256" key="7">
    <source>
        <dbReference type="SAM" id="Coils"/>
    </source>
</evidence>
<organism evidence="10 11">
    <name type="scientific">Ceratodon purpureus</name>
    <name type="common">Fire moss</name>
    <name type="synonym">Dicranum purpureum</name>
    <dbReference type="NCBI Taxonomy" id="3225"/>
    <lineage>
        <taxon>Eukaryota</taxon>
        <taxon>Viridiplantae</taxon>
        <taxon>Streptophyta</taxon>
        <taxon>Embryophyta</taxon>
        <taxon>Bryophyta</taxon>
        <taxon>Bryophytina</taxon>
        <taxon>Bryopsida</taxon>
        <taxon>Dicranidae</taxon>
        <taxon>Pseudoditrichales</taxon>
        <taxon>Ditrichaceae</taxon>
        <taxon>Ceratodon</taxon>
    </lineage>
</organism>
<feature type="domain" description="C2H2-type" evidence="9">
    <location>
        <begin position="263"/>
        <end position="284"/>
    </location>
</feature>
<gene>
    <name evidence="10" type="ORF">KC19_8G044800</name>
</gene>
<feature type="region of interest" description="Disordered" evidence="8">
    <location>
        <begin position="16"/>
        <end position="45"/>
    </location>
</feature>
<evidence type="ECO:0000256" key="4">
    <source>
        <dbReference type="ARBA" id="ARBA00023054"/>
    </source>
</evidence>
<evidence type="ECO:0000313" key="10">
    <source>
        <dbReference type="EMBL" id="KAG0563605.1"/>
    </source>
</evidence>
<evidence type="ECO:0000256" key="6">
    <source>
        <dbReference type="ARBA" id="ARBA00023273"/>
    </source>
</evidence>
<dbReference type="AlphaFoldDB" id="A0A8T0GYS5"/>
<evidence type="ECO:0000256" key="3">
    <source>
        <dbReference type="ARBA" id="ARBA00009131"/>
    </source>
</evidence>
<name>A0A8T0GYS5_CERPU</name>
<keyword evidence="5" id="KW-0963">Cytoplasm</keyword>
<feature type="compositionally biased region" description="Basic and acidic residues" evidence="8">
    <location>
        <begin position="648"/>
        <end position="658"/>
    </location>
</feature>
<reference evidence="10" key="1">
    <citation type="submission" date="2020-06" db="EMBL/GenBank/DDBJ databases">
        <title>WGS assembly of Ceratodon purpureus strain R40.</title>
        <authorList>
            <person name="Carey S.B."/>
            <person name="Jenkins J."/>
            <person name="Shu S."/>
            <person name="Lovell J.T."/>
            <person name="Sreedasyam A."/>
            <person name="Maumus F."/>
            <person name="Tiley G.P."/>
            <person name="Fernandez-Pozo N."/>
            <person name="Barry K."/>
            <person name="Chen C."/>
            <person name="Wang M."/>
            <person name="Lipzen A."/>
            <person name="Daum C."/>
            <person name="Saski C.A."/>
            <person name="Payton A.C."/>
            <person name="Mcbreen J.C."/>
            <person name="Conrad R.E."/>
            <person name="Kollar L.M."/>
            <person name="Olsson S."/>
            <person name="Huttunen S."/>
            <person name="Landis J.B."/>
            <person name="Wickett N.J."/>
            <person name="Johnson M.G."/>
            <person name="Rensing S.A."/>
            <person name="Grimwood J."/>
            <person name="Schmutz J."/>
            <person name="Mcdaniel S.F."/>
        </authorList>
    </citation>
    <scope>NUCLEOTIDE SEQUENCE</scope>
    <source>
        <strain evidence="10">R40</strain>
    </source>
</reference>
<evidence type="ECO:0000256" key="5">
    <source>
        <dbReference type="ARBA" id="ARBA00023212"/>
    </source>
</evidence>
<comment type="similarity">
    <text evidence="3">Belongs to the DZIP C2H2-type zinc-finger protein family.</text>
</comment>
<evidence type="ECO:0000313" key="11">
    <source>
        <dbReference type="Proteomes" id="UP000822688"/>
    </source>
</evidence>
<dbReference type="PANTHER" id="PTHR21502:SF3">
    <property type="entry name" value="CILIUM ASSEMBLY PROTEIN DZIP1L"/>
    <property type="match status" value="1"/>
</dbReference>
<feature type="compositionally biased region" description="Polar residues" evidence="8">
    <location>
        <begin position="612"/>
        <end position="624"/>
    </location>
</feature>
<dbReference type="EMBL" id="CM026429">
    <property type="protein sequence ID" value="KAG0563605.1"/>
    <property type="molecule type" value="Genomic_DNA"/>
</dbReference>
<evidence type="ECO:0000256" key="8">
    <source>
        <dbReference type="SAM" id="MobiDB-lite"/>
    </source>
</evidence>
<dbReference type="PROSITE" id="PS00028">
    <property type="entry name" value="ZINC_FINGER_C2H2_1"/>
    <property type="match status" value="1"/>
</dbReference>
<sequence length="725" mass="83412">MAKGLESYQHQVTLMEQKARNCGRGGRKAPTTRRRRSSRRPPRRKVLAHNVESSAREAMVCKDDDMADSTGYSTDGFERDEQQFIYDLERLSVPPKSVSDVKSMTQDGAPFAFQKRVERIDWRSLHSIDVDRLIREVDIDTLETVLDTIVFGDIQGEDRRNLSEANFVKIFRLAQLMVEYLLHVQALLAYHKSELLQSRTVLQQKNEKIRSRFLWQRDALLHTRHELKQAKKALQTYEVMLKIQGKNQFIQACQSNPKQVRHCHLCEKVFESPYYLNLHIARKHQQKQEVTEDKVLALVSRAEEATAARVKEEMSLAVQAEIQQLRKRYQADLRRTETGSNTQVRTLQEDLRQSDNRFHDVQARLEVLQAQIHSASPNKPKEKEDGPNQERLYELESRFSGLEHRLKTLGQENSRLLEELNVAYTKVSDLQFAKQQNVIQLETQVDGLQKENQQLKRTITKVNNIAEVTGEKPAEPYPEAYNQSPGNPTMDPVLICTSRLHSSALPKSLHPEVPRESFEMHEDTTNINRYVHIQKIPEPILAIIERKEPAIQTSDVLDFQKLNDTTDLGLIDEEPVALTPRERWTKEPDKDQALLALASPIPGIRRTEESSADSNAEPSEQESSAGPEHSRHSRSAGKRALGLPPQKMKYETSSERIKKPHKETPRLVAVKKDSTFWRALSLYSHFDKLVAQKHFGNSWFMVLVNMLALRCFATSLLQLSLHRIS</sequence>
<dbReference type="Pfam" id="PF13815">
    <property type="entry name" value="Dzip-like_N"/>
    <property type="match status" value="1"/>
</dbReference>
<evidence type="ECO:0000256" key="2">
    <source>
        <dbReference type="ARBA" id="ARBA00004120"/>
    </source>
</evidence>
<feature type="region of interest" description="Disordered" evidence="8">
    <location>
        <begin position="597"/>
        <end position="658"/>
    </location>
</feature>
<dbReference type="GO" id="GO:0005814">
    <property type="term" value="C:centriole"/>
    <property type="evidence" value="ECO:0007669"/>
    <property type="project" value="UniProtKB-SubCell"/>
</dbReference>
<dbReference type="InterPro" id="IPR032714">
    <property type="entry name" value="DZIP1_N"/>
</dbReference>
<keyword evidence="11" id="KW-1185">Reference proteome</keyword>
<evidence type="ECO:0000259" key="9">
    <source>
        <dbReference type="PROSITE" id="PS00028"/>
    </source>
</evidence>
<dbReference type="GO" id="GO:0005737">
    <property type="term" value="C:cytoplasm"/>
    <property type="evidence" value="ECO:0007669"/>
    <property type="project" value="TreeGrafter"/>
</dbReference>
<evidence type="ECO:0000256" key="1">
    <source>
        <dbReference type="ARBA" id="ARBA00004114"/>
    </source>
</evidence>
<feature type="compositionally biased region" description="Basic residues" evidence="8">
    <location>
        <begin position="25"/>
        <end position="45"/>
    </location>
</feature>
<keyword evidence="4 7" id="KW-0175">Coiled coil</keyword>
<dbReference type="InterPro" id="IPR013087">
    <property type="entry name" value="Znf_C2H2_type"/>
</dbReference>
<dbReference type="PANTHER" id="PTHR21502">
    <property type="entry name" value="ZINC FINGER PROTEIN DZIP1"/>
    <property type="match status" value="1"/>
</dbReference>
<accession>A0A8T0GYS5</accession>
<protein>
    <recommendedName>
        <fullName evidence="9">C2H2-type domain-containing protein</fullName>
    </recommendedName>
</protein>
<dbReference type="GO" id="GO:0008270">
    <property type="term" value="F:zinc ion binding"/>
    <property type="evidence" value="ECO:0007669"/>
    <property type="project" value="UniProtKB-KW"/>
</dbReference>
<feature type="coiled-coil region" evidence="7">
    <location>
        <begin position="438"/>
        <end position="465"/>
    </location>
</feature>
<comment type="subcellular location">
    <subcellularLocation>
        <location evidence="2">Cytoplasm</location>
        <location evidence="2">Cytoskeleton</location>
        <location evidence="2">Cilium basal body</location>
    </subcellularLocation>
    <subcellularLocation>
        <location evidence="1">Cytoplasm</location>
        <location evidence="1">Cytoskeleton</location>
        <location evidence="1">Microtubule organizing center</location>
        <location evidence="1">Centrosome</location>
        <location evidence="1">Centriole</location>
    </subcellularLocation>
</comment>
<keyword evidence="5" id="KW-0206">Cytoskeleton</keyword>
<proteinExistence type="inferred from homology"/>